<evidence type="ECO:0000313" key="1">
    <source>
        <dbReference type="EMBL" id="SEN00945.1"/>
    </source>
</evidence>
<protein>
    <submittedName>
        <fullName evidence="1">Uncharacterized protein</fullName>
    </submittedName>
</protein>
<evidence type="ECO:0000313" key="2">
    <source>
        <dbReference type="Proteomes" id="UP000199450"/>
    </source>
</evidence>
<gene>
    <name evidence="1" type="ORF">SAMN05421856_11157</name>
</gene>
<dbReference type="AlphaFoldDB" id="A0A1H8D151"/>
<organism evidence="1 2">
    <name type="scientific">Chryseobacterium taichungense</name>
    <dbReference type="NCBI Taxonomy" id="295069"/>
    <lineage>
        <taxon>Bacteria</taxon>
        <taxon>Pseudomonadati</taxon>
        <taxon>Bacteroidota</taxon>
        <taxon>Flavobacteriia</taxon>
        <taxon>Flavobacteriales</taxon>
        <taxon>Weeksellaceae</taxon>
        <taxon>Chryseobacterium group</taxon>
        <taxon>Chryseobacterium</taxon>
    </lineage>
</organism>
<keyword evidence="2" id="KW-1185">Reference proteome</keyword>
<reference evidence="2" key="1">
    <citation type="submission" date="2016-10" db="EMBL/GenBank/DDBJ databases">
        <authorList>
            <person name="Varghese N."/>
            <person name="Submissions S."/>
        </authorList>
    </citation>
    <scope>NUCLEOTIDE SEQUENCE [LARGE SCALE GENOMIC DNA]</scope>
    <source>
        <strain evidence="2">DSM 17453</strain>
    </source>
</reference>
<dbReference type="EMBL" id="FOBV01000011">
    <property type="protein sequence ID" value="SEN00945.1"/>
    <property type="molecule type" value="Genomic_DNA"/>
</dbReference>
<accession>A0A1H8D151</accession>
<dbReference type="STRING" id="295069.SAMN05421856_11157"/>
<proteinExistence type="predicted"/>
<sequence length="57" mass="6674">MPYKFFYLIIRILQFLSKISKNKFNTSSSVAFLMDICNVKQQKMKFKIETSGGYILA</sequence>
<name>A0A1H8D151_9FLAO</name>
<dbReference type="Proteomes" id="UP000199450">
    <property type="component" value="Unassembled WGS sequence"/>
</dbReference>